<keyword evidence="5 7" id="KW-1133">Transmembrane helix</keyword>
<evidence type="ECO:0000256" key="4">
    <source>
        <dbReference type="ARBA" id="ARBA00022692"/>
    </source>
</evidence>
<dbReference type="EMBL" id="LR590464">
    <property type="protein sequence ID" value="VTP68126.1"/>
    <property type="molecule type" value="Genomic_DNA"/>
</dbReference>
<dbReference type="Proteomes" id="UP000310719">
    <property type="component" value="Chromosome"/>
</dbReference>
<dbReference type="PANTHER" id="PTHR42718">
    <property type="entry name" value="MAJOR FACILITATOR SUPERFAMILY MULTIDRUG TRANSPORTER MFSC"/>
    <property type="match status" value="1"/>
</dbReference>
<organism evidence="9 10">
    <name type="scientific">Leclercia adecarboxylata</name>
    <dbReference type="NCBI Taxonomy" id="83655"/>
    <lineage>
        <taxon>Bacteria</taxon>
        <taxon>Pseudomonadati</taxon>
        <taxon>Pseudomonadota</taxon>
        <taxon>Gammaproteobacteria</taxon>
        <taxon>Enterobacterales</taxon>
        <taxon>Enterobacteriaceae</taxon>
        <taxon>Leclercia</taxon>
    </lineage>
</organism>
<feature type="domain" description="Major facilitator superfamily (MFS) profile" evidence="8">
    <location>
        <begin position="1"/>
        <end position="163"/>
    </location>
</feature>
<dbReference type="InterPro" id="IPR020846">
    <property type="entry name" value="MFS_dom"/>
</dbReference>
<dbReference type="PANTHER" id="PTHR42718:SF9">
    <property type="entry name" value="MAJOR FACILITATOR SUPERFAMILY MULTIDRUG TRANSPORTER MFSC"/>
    <property type="match status" value="1"/>
</dbReference>
<gene>
    <name evidence="9" type="primary">hsrA_1</name>
    <name evidence="9" type="ORF">NCTC13032_03398</name>
</gene>
<feature type="transmembrane region" description="Helical" evidence="7">
    <location>
        <begin position="104"/>
        <end position="123"/>
    </location>
</feature>
<dbReference type="InterPro" id="IPR036259">
    <property type="entry name" value="MFS_trans_sf"/>
</dbReference>
<evidence type="ECO:0000259" key="8">
    <source>
        <dbReference type="PROSITE" id="PS50850"/>
    </source>
</evidence>
<sequence length="163" mass="17105">MTLLIFASLAARYGFRTVFMAGLATFVLTSLGCALATTPEMLIGMRIIQGIGGAATLSIAPAILRSVFPGRLLGARPRAACPCLLPPVQQLRPYWGGTILDTLSWQWLFAINLIPGTLALVLAGKALPAKRMAGNTAFDTPGAVLSATLLGADDHGGEQLFRP</sequence>
<comment type="subcellular location">
    <subcellularLocation>
        <location evidence="1">Membrane</location>
        <topology evidence="1">Multi-pass membrane protein</topology>
    </subcellularLocation>
</comment>
<feature type="transmembrane region" description="Helical" evidence="7">
    <location>
        <begin position="13"/>
        <end position="35"/>
    </location>
</feature>
<evidence type="ECO:0000256" key="6">
    <source>
        <dbReference type="ARBA" id="ARBA00023136"/>
    </source>
</evidence>
<evidence type="ECO:0000256" key="1">
    <source>
        <dbReference type="ARBA" id="ARBA00004141"/>
    </source>
</evidence>
<dbReference type="InterPro" id="IPR011701">
    <property type="entry name" value="MFS"/>
</dbReference>
<keyword evidence="3" id="KW-1003">Cell membrane</keyword>
<evidence type="ECO:0000313" key="9">
    <source>
        <dbReference type="EMBL" id="VTP68126.1"/>
    </source>
</evidence>
<keyword evidence="2" id="KW-0813">Transport</keyword>
<dbReference type="PROSITE" id="PS50850">
    <property type="entry name" value="MFS"/>
    <property type="match status" value="1"/>
</dbReference>
<name>A0A4U9HWB6_9ENTR</name>
<dbReference type="GO" id="GO:0022857">
    <property type="term" value="F:transmembrane transporter activity"/>
    <property type="evidence" value="ECO:0007669"/>
    <property type="project" value="InterPro"/>
</dbReference>
<evidence type="ECO:0000256" key="3">
    <source>
        <dbReference type="ARBA" id="ARBA00022475"/>
    </source>
</evidence>
<dbReference type="AlphaFoldDB" id="A0A4U9HWB6"/>
<evidence type="ECO:0000313" key="10">
    <source>
        <dbReference type="Proteomes" id="UP000310719"/>
    </source>
</evidence>
<dbReference type="SUPFAM" id="SSF103473">
    <property type="entry name" value="MFS general substrate transporter"/>
    <property type="match status" value="1"/>
</dbReference>
<reference evidence="9 10" key="1">
    <citation type="submission" date="2019-05" db="EMBL/GenBank/DDBJ databases">
        <authorList>
            <consortium name="Pathogen Informatics"/>
        </authorList>
    </citation>
    <scope>NUCLEOTIDE SEQUENCE [LARGE SCALE GENOMIC DNA]</scope>
    <source>
        <strain evidence="9 10">NCTC13032</strain>
    </source>
</reference>
<evidence type="ECO:0000256" key="5">
    <source>
        <dbReference type="ARBA" id="ARBA00022989"/>
    </source>
</evidence>
<keyword evidence="4 7" id="KW-0812">Transmembrane</keyword>
<keyword evidence="6 7" id="KW-0472">Membrane</keyword>
<evidence type="ECO:0000256" key="7">
    <source>
        <dbReference type="SAM" id="Phobius"/>
    </source>
</evidence>
<dbReference type="GO" id="GO:0016020">
    <property type="term" value="C:membrane"/>
    <property type="evidence" value="ECO:0007669"/>
    <property type="project" value="UniProtKB-SubCell"/>
</dbReference>
<dbReference type="Pfam" id="PF07690">
    <property type="entry name" value="MFS_1"/>
    <property type="match status" value="1"/>
</dbReference>
<dbReference type="STRING" id="83655.APT61_11340"/>
<feature type="transmembrane region" description="Helical" evidence="7">
    <location>
        <begin position="47"/>
        <end position="68"/>
    </location>
</feature>
<proteinExistence type="predicted"/>
<accession>A0A4U9HWB6</accession>
<evidence type="ECO:0000256" key="2">
    <source>
        <dbReference type="ARBA" id="ARBA00022448"/>
    </source>
</evidence>
<protein>
    <submittedName>
        <fullName evidence="9">High-copy suppressor of rspA</fullName>
    </submittedName>
</protein>
<dbReference type="Gene3D" id="1.20.1720.10">
    <property type="entry name" value="Multidrug resistance protein D"/>
    <property type="match status" value="1"/>
</dbReference>